<evidence type="ECO:0000256" key="1">
    <source>
        <dbReference type="SAM" id="MobiDB-lite"/>
    </source>
</evidence>
<organism evidence="2 3">
    <name type="scientific">Liparis tanakae</name>
    <name type="common">Tanaka's snailfish</name>
    <dbReference type="NCBI Taxonomy" id="230148"/>
    <lineage>
        <taxon>Eukaryota</taxon>
        <taxon>Metazoa</taxon>
        <taxon>Chordata</taxon>
        <taxon>Craniata</taxon>
        <taxon>Vertebrata</taxon>
        <taxon>Euteleostomi</taxon>
        <taxon>Actinopterygii</taxon>
        <taxon>Neopterygii</taxon>
        <taxon>Teleostei</taxon>
        <taxon>Neoteleostei</taxon>
        <taxon>Acanthomorphata</taxon>
        <taxon>Eupercaria</taxon>
        <taxon>Perciformes</taxon>
        <taxon>Cottioidei</taxon>
        <taxon>Cottales</taxon>
        <taxon>Liparidae</taxon>
        <taxon>Liparis</taxon>
    </lineage>
</organism>
<comment type="caution">
    <text evidence="2">The sequence shown here is derived from an EMBL/GenBank/DDBJ whole genome shotgun (WGS) entry which is preliminary data.</text>
</comment>
<accession>A0A4Z2HBQ1</accession>
<dbReference type="EMBL" id="SRLO01000293">
    <property type="protein sequence ID" value="TNN62433.1"/>
    <property type="molecule type" value="Genomic_DNA"/>
</dbReference>
<evidence type="ECO:0000313" key="3">
    <source>
        <dbReference type="Proteomes" id="UP000314294"/>
    </source>
</evidence>
<dbReference type="AlphaFoldDB" id="A0A4Z2HBQ1"/>
<keyword evidence="3" id="KW-1185">Reference proteome</keyword>
<name>A0A4Z2HBQ1_9TELE</name>
<reference evidence="2 3" key="1">
    <citation type="submission" date="2019-03" db="EMBL/GenBank/DDBJ databases">
        <title>First draft genome of Liparis tanakae, snailfish: a comprehensive survey of snailfish specific genes.</title>
        <authorList>
            <person name="Kim W."/>
            <person name="Song I."/>
            <person name="Jeong J.-H."/>
            <person name="Kim D."/>
            <person name="Kim S."/>
            <person name="Ryu S."/>
            <person name="Song J.Y."/>
            <person name="Lee S.K."/>
        </authorList>
    </citation>
    <scope>NUCLEOTIDE SEQUENCE [LARGE SCALE GENOMIC DNA]</scope>
    <source>
        <tissue evidence="2">Muscle</tissue>
    </source>
</reference>
<sequence>MQKVKKKPPDSSLSLSAIVLPSWPARGHRPRGQDPPPPKKADLLRPIFLPGPYATVNVSVGNSIYPLYLFNSPMKES</sequence>
<protein>
    <submittedName>
        <fullName evidence="2">Uncharacterized protein</fullName>
    </submittedName>
</protein>
<evidence type="ECO:0000313" key="2">
    <source>
        <dbReference type="EMBL" id="TNN62433.1"/>
    </source>
</evidence>
<gene>
    <name evidence="2" type="ORF">EYF80_027341</name>
</gene>
<dbReference type="Proteomes" id="UP000314294">
    <property type="component" value="Unassembled WGS sequence"/>
</dbReference>
<proteinExistence type="predicted"/>
<feature type="region of interest" description="Disordered" evidence="1">
    <location>
        <begin position="21"/>
        <end position="42"/>
    </location>
</feature>